<feature type="transmembrane region" description="Helical" evidence="2">
    <location>
        <begin position="276"/>
        <end position="296"/>
    </location>
</feature>
<dbReference type="OrthoDB" id="783898at2759"/>
<feature type="region of interest" description="Disordered" evidence="1">
    <location>
        <begin position="41"/>
        <end position="60"/>
    </location>
</feature>
<keyword evidence="2" id="KW-1133">Transmembrane helix</keyword>
<evidence type="ECO:0000256" key="1">
    <source>
        <dbReference type="SAM" id="MobiDB-lite"/>
    </source>
</evidence>
<dbReference type="FunCoup" id="A0A6I9SCL9">
    <property type="interactions" value="2508"/>
</dbReference>
<reference evidence="4" key="1">
    <citation type="submission" date="2025-08" db="UniProtKB">
        <authorList>
            <consortium name="RefSeq"/>
        </authorList>
    </citation>
    <scope>IDENTIFICATION</scope>
</reference>
<keyword evidence="2" id="KW-0812">Transmembrane</keyword>
<dbReference type="PANTHER" id="PTHR33625:SF3">
    <property type="entry name" value="OS04G0550700 PROTEIN"/>
    <property type="match status" value="1"/>
</dbReference>
<dbReference type="KEGG" id="egu:105059457"/>
<dbReference type="Proteomes" id="UP000504607">
    <property type="component" value="Chromosome 16"/>
</dbReference>
<sequence length="299" mass="32270">MGGGSVLRSTGRAVGVGAAKDVLSATAGAASHAKPGRILPISSASSSSSPPPSVAASSSAASWHSHPRELAFSGDFLFGPAPSREEAEAAVSALNQLFVQATHCHTFGDGICSCLEDAVDEMPMASDIMQKDCSAEPELERIEQAPHLHMEHALQFNSIEAFKSQGREKIINAINLLHSNPSVQRMVVSLSSDKAVWDAVVRNRAVQELKKSFSAVGSTEQQSSSGGPDITTRILRWILENTMTKIMEFIDKITKLVNELFHPGEREKDMEVFDDLLRSSFMLSVMVLIVVVVTRIQRA</sequence>
<accession>A0A6I9SCL9</accession>
<dbReference type="RefSeq" id="XP_010941053.1">
    <property type="nucleotide sequence ID" value="XM_010942751.3"/>
</dbReference>
<organism evidence="3 4">
    <name type="scientific">Elaeis guineensis var. tenera</name>
    <name type="common">Oil palm</name>
    <dbReference type="NCBI Taxonomy" id="51953"/>
    <lineage>
        <taxon>Eukaryota</taxon>
        <taxon>Viridiplantae</taxon>
        <taxon>Streptophyta</taxon>
        <taxon>Embryophyta</taxon>
        <taxon>Tracheophyta</taxon>
        <taxon>Spermatophyta</taxon>
        <taxon>Magnoliopsida</taxon>
        <taxon>Liliopsida</taxon>
        <taxon>Arecaceae</taxon>
        <taxon>Arecoideae</taxon>
        <taxon>Cocoseae</taxon>
        <taxon>Elaeidinae</taxon>
        <taxon>Elaeis</taxon>
    </lineage>
</organism>
<dbReference type="PANTHER" id="PTHR33625">
    <property type="entry name" value="OS08G0179900 PROTEIN"/>
    <property type="match status" value="1"/>
</dbReference>
<evidence type="ECO:0000313" key="4">
    <source>
        <dbReference type="RefSeq" id="XP_010941053.1"/>
    </source>
</evidence>
<proteinExistence type="predicted"/>
<gene>
    <name evidence="4" type="primary">LOC105059457</name>
</gene>
<dbReference type="InParanoid" id="A0A6I9SCL9"/>
<feature type="compositionally biased region" description="Low complexity" evidence="1">
    <location>
        <begin position="42"/>
        <end position="60"/>
    </location>
</feature>
<dbReference type="GeneID" id="105059457"/>
<keyword evidence="2" id="KW-0472">Membrane</keyword>
<evidence type="ECO:0000313" key="3">
    <source>
        <dbReference type="Proteomes" id="UP000504607"/>
    </source>
</evidence>
<name>A0A6I9SCL9_ELAGV</name>
<protein>
    <submittedName>
        <fullName evidence="4">Uncharacterized protein LOC105059457 isoform X1</fullName>
    </submittedName>
</protein>
<dbReference type="AlphaFoldDB" id="A0A6I9SCL9"/>
<keyword evidence="3" id="KW-1185">Reference proteome</keyword>
<evidence type="ECO:0000256" key="2">
    <source>
        <dbReference type="SAM" id="Phobius"/>
    </source>
</evidence>